<dbReference type="PATRIC" id="fig|1299326.3.peg.6563"/>
<name>X7XQT2_MYCKA</name>
<feature type="region of interest" description="Disordered" evidence="1">
    <location>
        <begin position="80"/>
        <end position="109"/>
    </location>
</feature>
<organism evidence="2 3">
    <name type="scientific">Mycobacterium kansasii 662</name>
    <dbReference type="NCBI Taxonomy" id="1299326"/>
    <lineage>
        <taxon>Bacteria</taxon>
        <taxon>Bacillati</taxon>
        <taxon>Actinomycetota</taxon>
        <taxon>Actinomycetes</taxon>
        <taxon>Mycobacteriales</taxon>
        <taxon>Mycobacteriaceae</taxon>
        <taxon>Mycobacterium</taxon>
    </lineage>
</organism>
<reference evidence="2 3" key="1">
    <citation type="submission" date="2013-12" db="EMBL/GenBank/DDBJ databases">
        <authorList>
            <person name="Brown-Elliot B."/>
            <person name="Wallace R."/>
            <person name="Lenaerts A."/>
            <person name="Ordway D."/>
            <person name="DeGroote M.A."/>
            <person name="Parker T."/>
            <person name="Sizemore C."/>
            <person name="Tallon L.J."/>
            <person name="Sadzewicz L.K."/>
            <person name="Sengamalay N."/>
            <person name="Fraser C.M."/>
            <person name="Hine E."/>
            <person name="Shefchek K.A."/>
            <person name="Das S.P."/>
            <person name="Tettelin H."/>
        </authorList>
    </citation>
    <scope>NUCLEOTIDE SEQUENCE [LARGE SCALE GENOMIC DNA]</scope>
    <source>
        <strain evidence="2 3">662</strain>
    </source>
</reference>
<evidence type="ECO:0000256" key="1">
    <source>
        <dbReference type="SAM" id="MobiDB-lite"/>
    </source>
</evidence>
<dbReference type="AlphaFoldDB" id="X7XQT2"/>
<dbReference type="Proteomes" id="UP000020561">
    <property type="component" value="Unassembled WGS sequence"/>
</dbReference>
<protein>
    <submittedName>
        <fullName evidence="2">Uncharacterized protein</fullName>
    </submittedName>
</protein>
<dbReference type="EMBL" id="JAOA01000034">
    <property type="protein sequence ID" value="ETZ97256.1"/>
    <property type="molecule type" value="Genomic_DNA"/>
</dbReference>
<evidence type="ECO:0000313" key="2">
    <source>
        <dbReference type="EMBL" id="ETZ97256.1"/>
    </source>
</evidence>
<evidence type="ECO:0000313" key="3">
    <source>
        <dbReference type="Proteomes" id="UP000020561"/>
    </source>
</evidence>
<sequence>MAGIELAATDFAGLLNETIQHASRNQCTRRNAQQLDALHVPIAGNCHDFDMWSSCCAFRRVHLIRLACWIVSSADRRNPLRPARFRPLSKTGRTESASTSPSLPFASLGISGRPEILRFER</sequence>
<proteinExistence type="predicted"/>
<comment type="caution">
    <text evidence="2">The sequence shown here is derived from an EMBL/GenBank/DDBJ whole genome shotgun (WGS) entry which is preliminary data.</text>
</comment>
<gene>
    <name evidence="2" type="ORF">I545_6837</name>
</gene>
<accession>X7XQT2</accession>